<dbReference type="SUPFAM" id="SSF52374">
    <property type="entry name" value="Nucleotidylyl transferase"/>
    <property type="match status" value="1"/>
</dbReference>
<dbReference type="PANTHER" id="PTHR43766:SF1">
    <property type="entry name" value="TRYPTOPHAN--TRNA LIGASE, MITOCHONDRIAL"/>
    <property type="match status" value="1"/>
</dbReference>
<comment type="caution">
    <text evidence="11">The sequence shown here is derived from an EMBL/GenBank/DDBJ whole genome shotgun (WGS) entry which is preliminary data.</text>
</comment>
<dbReference type="CDD" id="cd00806">
    <property type="entry name" value="TrpRS_core"/>
    <property type="match status" value="1"/>
</dbReference>
<dbReference type="Proteomes" id="UP001209570">
    <property type="component" value="Unassembled WGS sequence"/>
</dbReference>
<evidence type="ECO:0000313" key="12">
    <source>
        <dbReference type="Proteomes" id="UP001209570"/>
    </source>
</evidence>
<evidence type="ECO:0000256" key="6">
    <source>
        <dbReference type="ARBA" id="ARBA00022840"/>
    </source>
</evidence>
<dbReference type="GO" id="GO:0005524">
    <property type="term" value="F:ATP binding"/>
    <property type="evidence" value="ECO:0007669"/>
    <property type="project" value="UniProtKB-KW"/>
</dbReference>
<comment type="similarity">
    <text evidence="2">Belongs to the class-I aminoacyl-tRNA synthetase family.</text>
</comment>
<evidence type="ECO:0000256" key="5">
    <source>
        <dbReference type="ARBA" id="ARBA00022741"/>
    </source>
</evidence>
<evidence type="ECO:0000256" key="1">
    <source>
        <dbReference type="ARBA" id="ARBA00004173"/>
    </source>
</evidence>
<keyword evidence="12" id="KW-1185">Reference proteome</keyword>
<feature type="region of interest" description="Disordered" evidence="10">
    <location>
        <begin position="477"/>
        <end position="514"/>
    </location>
</feature>
<feature type="compositionally biased region" description="Polar residues" evidence="10">
    <location>
        <begin position="17"/>
        <end position="29"/>
    </location>
</feature>
<dbReference type="EMBL" id="JAKCXM010000183">
    <property type="protein sequence ID" value="KAJ0399443.1"/>
    <property type="molecule type" value="Genomic_DNA"/>
</dbReference>
<keyword evidence="6" id="KW-0067">ATP-binding</keyword>
<name>A0AAD5LFT1_PYTIN</name>
<feature type="compositionally biased region" description="Acidic residues" evidence="10">
    <location>
        <begin position="486"/>
        <end position="508"/>
    </location>
</feature>
<dbReference type="EC" id="6.1.1.2" evidence="3"/>
<organism evidence="11 12">
    <name type="scientific">Pythium insidiosum</name>
    <name type="common">Pythiosis disease agent</name>
    <dbReference type="NCBI Taxonomy" id="114742"/>
    <lineage>
        <taxon>Eukaryota</taxon>
        <taxon>Sar</taxon>
        <taxon>Stramenopiles</taxon>
        <taxon>Oomycota</taxon>
        <taxon>Peronosporomycetes</taxon>
        <taxon>Pythiales</taxon>
        <taxon>Pythiaceae</taxon>
        <taxon>Pythium</taxon>
    </lineage>
</organism>
<accession>A0AAD5LFT1</accession>
<dbReference type="InterPro" id="IPR014729">
    <property type="entry name" value="Rossmann-like_a/b/a_fold"/>
</dbReference>
<dbReference type="FunFam" id="1.10.240.10:FF:000002">
    <property type="entry name" value="Tryptophan--tRNA ligase"/>
    <property type="match status" value="1"/>
</dbReference>
<evidence type="ECO:0000256" key="10">
    <source>
        <dbReference type="SAM" id="MobiDB-lite"/>
    </source>
</evidence>
<evidence type="ECO:0000313" key="11">
    <source>
        <dbReference type="EMBL" id="KAJ0399443.1"/>
    </source>
</evidence>
<proteinExistence type="inferred from homology"/>
<keyword evidence="7" id="KW-0648">Protein biosynthesis</keyword>
<evidence type="ECO:0000256" key="8">
    <source>
        <dbReference type="ARBA" id="ARBA00023146"/>
    </source>
</evidence>
<dbReference type="GO" id="GO:0005739">
    <property type="term" value="C:mitochondrion"/>
    <property type="evidence" value="ECO:0007669"/>
    <property type="project" value="UniProtKB-SubCell"/>
</dbReference>
<feature type="region of interest" description="Disordered" evidence="10">
    <location>
        <begin position="16"/>
        <end position="94"/>
    </location>
</feature>
<keyword evidence="5" id="KW-0547">Nucleotide-binding</keyword>
<evidence type="ECO:0000256" key="7">
    <source>
        <dbReference type="ARBA" id="ARBA00022917"/>
    </source>
</evidence>
<keyword evidence="4" id="KW-0436">Ligase</keyword>
<dbReference type="Gene3D" id="1.10.240.10">
    <property type="entry name" value="Tyrosyl-Transfer RNA Synthetase"/>
    <property type="match status" value="1"/>
</dbReference>
<gene>
    <name evidence="11" type="ORF">P43SY_005382</name>
</gene>
<dbReference type="GO" id="GO:0006436">
    <property type="term" value="P:tryptophanyl-tRNA aminoacylation"/>
    <property type="evidence" value="ECO:0007669"/>
    <property type="project" value="InterPro"/>
</dbReference>
<feature type="compositionally biased region" description="Low complexity" evidence="10">
    <location>
        <begin position="134"/>
        <end position="152"/>
    </location>
</feature>
<dbReference type="Pfam" id="PF00579">
    <property type="entry name" value="tRNA-synt_1b"/>
    <property type="match status" value="1"/>
</dbReference>
<evidence type="ECO:0000256" key="2">
    <source>
        <dbReference type="ARBA" id="ARBA00005594"/>
    </source>
</evidence>
<dbReference type="InterPro" id="IPR002305">
    <property type="entry name" value="aa-tRNA-synth_Ic"/>
</dbReference>
<feature type="region of interest" description="Disordered" evidence="10">
    <location>
        <begin position="126"/>
        <end position="155"/>
    </location>
</feature>
<dbReference type="Gene3D" id="3.40.50.620">
    <property type="entry name" value="HUPs"/>
    <property type="match status" value="1"/>
</dbReference>
<dbReference type="GO" id="GO:0004830">
    <property type="term" value="F:tryptophan-tRNA ligase activity"/>
    <property type="evidence" value="ECO:0007669"/>
    <property type="project" value="UniProtKB-EC"/>
</dbReference>
<protein>
    <recommendedName>
        <fullName evidence="3">tryptophan--tRNA ligase</fullName>
        <ecNumber evidence="3">6.1.1.2</ecNumber>
    </recommendedName>
    <alternativeName>
        <fullName evidence="9">Tryptophanyl-tRNA synthetase</fullName>
    </alternativeName>
</protein>
<evidence type="ECO:0000256" key="9">
    <source>
        <dbReference type="ARBA" id="ARBA00030268"/>
    </source>
</evidence>
<evidence type="ECO:0000256" key="4">
    <source>
        <dbReference type="ARBA" id="ARBA00022598"/>
    </source>
</evidence>
<dbReference type="NCBIfam" id="TIGR00233">
    <property type="entry name" value="trpS"/>
    <property type="match status" value="1"/>
</dbReference>
<reference evidence="11" key="1">
    <citation type="submission" date="2021-12" db="EMBL/GenBank/DDBJ databases">
        <title>Prjna785345.</title>
        <authorList>
            <person name="Rujirawat T."/>
            <person name="Krajaejun T."/>
        </authorList>
    </citation>
    <scope>NUCLEOTIDE SEQUENCE</scope>
    <source>
        <strain evidence="11">Pi057C3</strain>
    </source>
</reference>
<dbReference type="PANTHER" id="PTHR43766">
    <property type="entry name" value="TRYPTOPHAN--TRNA LIGASE, MITOCHONDRIAL"/>
    <property type="match status" value="1"/>
</dbReference>
<dbReference type="InterPro" id="IPR050203">
    <property type="entry name" value="Trp-tRNA_synthetase"/>
</dbReference>
<feature type="compositionally biased region" description="Low complexity" evidence="10">
    <location>
        <begin position="53"/>
        <end position="77"/>
    </location>
</feature>
<dbReference type="AlphaFoldDB" id="A0AAD5LFT1"/>
<dbReference type="PRINTS" id="PR01039">
    <property type="entry name" value="TRNASYNTHTRP"/>
</dbReference>
<keyword evidence="8" id="KW-0030">Aminoacyl-tRNA synthetase</keyword>
<dbReference type="InterPro" id="IPR002306">
    <property type="entry name" value="Trp-tRNA-ligase"/>
</dbReference>
<sequence>MDDREFDVRRFLLDQKSGANAQALHQTSLFRPRGVLDREDAPPSRGSSRHSASRLQSSASADALGTTRRPPTRQRTPLGNQAQQGAREPEENAEMTSATHFYTLEKVAESAFHAVQSKNRTWQFLPGAEERSKSSSGSSANASSGGANSLSNVERPSRRVDVLDLDRCLETALRYVQQKRGKQHQRGIDVLNTATAMALIDRDFMTLQVKVAQRYGSTLEYASSASTAGGVTAAPATDDGAQNELACLLFEQKWSDIVLGELEAMLTTSFLEQGVLLRKTRIRYAKTFSQLEKLFEKQSMRLRDTLSTLEATRKELADTSDHHAQDSIQMRIHYEEEMKRITSDFEQRNAVLEQKLAEAQEQMGKMGDTMRTLNTVFRQMREDTEKVKAVELRENYIKLERRYDASREEVERLRPLVALSERLQQEKEAIERENESLQERIASFDSVVAAKDEVIANLMEQQSELLAAQELRAARDEEVRRRAAEEAEEDEDGDEGEGDEENNEEINEEGTVSSQDVAQLEALHILFLERLEKLKDDLRDQPNSTRAAINTITQLASMRRISMDTSGAVVLDENTMEALVNSHTVLVNETWKMFRQLIHAITVPFDPTRMPAQVRSTVATLLAAGLDPKRNVLFKQSDVSFHNELAWYLSCITPIGWLNRMTQFKQKQQQQKMESSLGLLAYPVLMAADILVYKATHIPVGEDQTQHLELARDVASTFNDRFQRDVFPRPSPVENDKQSSLYRIMSLRHPTNKMSKSDATANGRIDLTDSPEMIRKKIMSATTDSIDGISYDKTERPGVSNLLSILSAVTDQTMDQLVAEHANRRTGEFKKIVADAVIAKICPIGDRIRQYEADEAYLDQVLEEGADRARELAGETMKEVKQAMGL</sequence>
<comment type="subcellular location">
    <subcellularLocation>
        <location evidence="1">Mitochondrion</location>
    </subcellularLocation>
</comment>
<evidence type="ECO:0000256" key="3">
    <source>
        <dbReference type="ARBA" id="ARBA00013161"/>
    </source>
</evidence>